<dbReference type="Proteomes" id="UP000242791">
    <property type="component" value="Unassembled WGS sequence"/>
</dbReference>
<dbReference type="OrthoDB" id="4188294at2759"/>
<proteinExistence type="predicted"/>
<protein>
    <submittedName>
        <fullName evidence="1">Uncharacterized protein</fullName>
    </submittedName>
</protein>
<organism evidence="1 2">
    <name type="scientific">Blastomyces percursus</name>
    <dbReference type="NCBI Taxonomy" id="1658174"/>
    <lineage>
        <taxon>Eukaryota</taxon>
        <taxon>Fungi</taxon>
        <taxon>Dikarya</taxon>
        <taxon>Ascomycota</taxon>
        <taxon>Pezizomycotina</taxon>
        <taxon>Eurotiomycetes</taxon>
        <taxon>Eurotiomycetidae</taxon>
        <taxon>Onygenales</taxon>
        <taxon>Ajellomycetaceae</taxon>
        <taxon>Blastomyces</taxon>
    </lineage>
</organism>
<accession>A0A1J9RF44</accession>
<dbReference type="VEuPathDB" id="FungiDB:ACJ73_01988"/>
<evidence type="ECO:0000313" key="1">
    <source>
        <dbReference type="EMBL" id="OJD26620.1"/>
    </source>
</evidence>
<gene>
    <name evidence="1" type="ORF">ACJ73_01988</name>
</gene>
<comment type="caution">
    <text evidence="1">The sequence shown here is derived from an EMBL/GenBank/DDBJ whole genome shotgun (WGS) entry which is preliminary data.</text>
</comment>
<sequence length="166" mass="18525">MVFVQQVLSEVQEARRLKQQVDLLLHPDERQWIDATIAETDTTANEIAVLLEPRRVAYEIGQGGKIGPRNRLKWALRDSRIAKEKTAQLVLSRNNLILGNLHMRGSALSPASKPSTPKPPSITTIMSPAELDSLSIFATSRKEGFEVKVKRDSPLSDELSEILETD</sequence>
<dbReference type="AlphaFoldDB" id="A0A1J9RF44"/>
<dbReference type="STRING" id="1658174.A0A1J9RF44"/>
<reference evidence="1 2" key="1">
    <citation type="submission" date="2015-08" db="EMBL/GenBank/DDBJ databases">
        <title>Emmonsia species relationships and genome sequence.</title>
        <authorList>
            <person name="Cuomo C.A."/>
            <person name="Schwartz I.S."/>
            <person name="Kenyon C."/>
            <person name="De Hoog G.S."/>
            <person name="Govender N.P."/>
            <person name="Botha A."/>
            <person name="Moreno L."/>
            <person name="De Vries M."/>
            <person name="Munoz J.F."/>
            <person name="Stielow J.B."/>
        </authorList>
    </citation>
    <scope>NUCLEOTIDE SEQUENCE [LARGE SCALE GENOMIC DNA]</scope>
    <source>
        <strain evidence="1 2">EI222</strain>
    </source>
</reference>
<name>A0A1J9RF44_9EURO</name>
<dbReference type="EMBL" id="LGTZ01000198">
    <property type="protein sequence ID" value="OJD26620.1"/>
    <property type="molecule type" value="Genomic_DNA"/>
</dbReference>
<keyword evidence="2" id="KW-1185">Reference proteome</keyword>
<evidence type="ECO:0000313" key="2">
    <source>
        <dbReference type="Proteomes" id="UP000242791"/>
    </source>
</evidence>